<evidence type="ECO:0000313" key="4">
    <source>
        <dbReference type="RefSeq" id="XP_026762689.1"/>
    </source>
</evidence>
<sequence length="445" mass="49640">MMSMNKLMITAGVVTLLQAVTQMILTGLGLAQYFCLIDFLKELPLVIYIRILYFHNPEYCGVRINIGHAIDGMINQAFVSLNQEPLTTFRTFVINFTSFGLSILWMIASVIIIIGGAKNKQSKGMRWPWITVTVAVCGVDLVATVIYANDSFHTRTLSDIMEYINGIASGTGGMDLDTSWASWVMVILYSRFVVFFFVNMFFIISVIIDGNAIRRIDVHAAVQVEAPTMADDATSNKDTETSSLPSRNTRIPRPGLSQSFRRMKELLFGKPSPPTARSNSETLNSSPLRSTHTQLGETDKKRTVNFPENLLSLPQRLENLIAEQQRRLDTAVIDTSGRRSPPRISQSMPQLNTASEQDSRGRRGTAAELQGQLPWAYIPSSAHRMRDQLPPDEDLPPVPLPDYTAIQPFRKASVHRAASSLSSLIQKREALVQSRPTITQSDVLY</sequence>
<feature type="compositionally biased region" description="Polar residues" evidence="1">
    <location>
        <begin position="343"/>
        <end position="356"/>
    </location>
</feature>
<dbReference type="RefSeq" id="XP_026762689.1">
    <property type="nucleotide sequence ID" value="XM_026906888.3"/>
</dbReference>
<dbReference type="AlphaFoldDB" id="A0A6J1X0Z1"/>
<feature type="transmembrane region" description="Helical" evidence="2">
    <location>
        <begin position="92"/>
        <end position="115"/>
    </location>
</feature>
<keyword evidence="3" id="KW-1185">Reference proteome</keyword>
<dbReference type="OrthoDB" id="7967436at2759"/>
<feature type="compositionally biased region" description="Polar residues" evidence="1">
    <location>
        <begin position="275"/>
        <end position="296"/>
    </location>
</feature>
<name>A0A6J1X0Z1_GALME</name>
<feature type="transmembrane region" description="Helical" evidence="2">
    <location>
        <begin position="127"/>
        <end position="148"/>
    </location>
</feature>
<organism evidence="3 4">
    <name type="scientific">Galleria mellonella</name>
    <name type="common">Greater wax moth</name>
    <dbReference type="NCBI Taxonomy" id="7137"/>
    <lineage>
        <taxon>Eukaryota</taxon>
        <taxon>Metazoa</taxon>
        <taxon>Ecdysozoa</taxon>
        <taxon>Arthropoda</taxon>
        <taxon>Hexapoda</taxon>
        <taxon>Insecta</taxon>
        <taxon>Pterygota</taxon>
        <taxon>Neoptera</taxon>
        <taxon>Endopterygota</taxon>
        <taxon>Lepidoptera</taxon>
        <taxon>Glossata</taxon>
        <taxon>Ditrysia</taxon>
        <taxon>Pyraloidea</taxon>
        <taxon>Pyralidae</taxon>
        <taxon>Galleriinae</taxon>
        <taxon>Galleria</taxon>
    </lineage>
</organism>
<keyword evidence="2" id="KW-1133">Transmembrane helix</keyword>
<evidence type="ECO:0000256" key="2">
    <source>
        <dbReference type="SAM" id="Phobius"/>
    </source>
</evidence>
<feature type="transmembrane region" description="Helical" evidence="2">
    <location>
        <begin position="180"/>
        <end position="208"/>
    </location>
</feature>
<keyword evidence="2" id="KW-0472">Membrane</keyword>
<keyword evidence="2" id="KW-0812">Transmembrane</keyword>
<dbReference type="KEGG" id="gmw:113521361"/>
<gene>
    <name evidence="4" type="primary">LOC113521361</name>
</gene>
<feature type="region of interest" description="Disordered" evidence="1">
    <location>
        <begin position="268"/>
        <end position="303"/>
    </location>
</feature>
<dbReference type="Proteomes" id="UP001652740">
    <property type="component" value="Unplaced"/>
</dbReference>
<reference evidence="4" key="1">
    <citation type="submission" date="2025-08" db="UniProtKB">
        <authorList>
            <consortium name="RefSeq"/>
        </authorList>
    </citation>
    <scope>IDENTIFICATION</scope>
    <source>
        <tissue evidence="4">Whole larvae</tissue>
    </source>
</reference>
<evidence type="ECO:0000313" key="3">
    <source>
        <dbReference type="Proteomes" id="UP001652740"/>
    </source>
</evidence>
<proteinExistence type="predicted"/>
<feature type="region of interest" description="Disordered" evidence="1">
    <location>
        <begin position="229"/>
        <end position="255"/>
    </location>
</feature>
<dbReference type="GeneID" id="113521361"/>
<accession>A0A6J1X0Z1</accession>
<protein>
    <submittedName>
        <fullName evidence="4">Uncharacterized protein LOC113521361 isoform X1</fullName>
    </submittedName>
</protein>
<evidence type="ECO:0000256" key="1">
    <source>
        <dbReference type="SAM" id="MobiDB-lite"/>
    </source>
</evidence>
<dbReference type="InParanoid" id="A0A6J1X0Z1"/>
<feature type="region of interest" description="Disordered" evidence="1">
    <location>
        <begin position="331"/>
        <end position="365"/>
    </location>
</feature>